<feature type="transmembrane region" description="Helical" evidence="1">
    <location>
        <begin position="135"/>
        <end position="153"/>
    </location>
</feature>
<evidence type="ECO:0008006" key="4">
    <source>
        <dbReference type="Google" id="ProtNLM"/>
    </source>
</evidence>
<evidence type="ECO:0000313" key="2">
    <source>
        <dbReference type="EMBL" id="MBJ3776369.1"/>
    </source>
</evidence>
<dbReference type="AlphaFoldDB" id="A0A934MLH2"/>
<feature type="transmembrane region" description="Helical" evidence="1">
    <location>
        <begin position="58"/>
        <end position="76"/>
    </location>
</feature>
<feature type="transmembrane region" description="Helical" evidence="1">
    <location>
        <begin position="88"/>
        <end position="106"/>
    </location>
</feature>
<dbReference type="RefSeq" id="WP_198882271.1">
    <property type="nucleotide sequence ID" value="NZ_JAEKJA010000008.1"/>
</dbReference>
<dbReference type="Proteomes" id="UP000609531">
    <property type="component" value="Unassembled WGS sequence"/>
</dbReference>
<keyword evidence="1" id="KW-0472">Membrane</keyword>
<accession>A0A934MLH2</accession>
<keyword evidence="3" id="KW-1185">Reference proteome</keyword>
<evidence type="ECO:0000313" key="3">
    <source>
        <dbReference type="Proteomes" id="UP000609531"/>
    </source>
</evidence>
<feature type="transmembrane region" description="Helical" evidence="1">
    <location>
        <begin position="112"/>
        <end position="128"/>
    </location>
</feature>
<keyword evidence="1" id="KW-1133">Transmembrane helix</keyword>
<evidence type="ECO:0000256" key="1">
    <source>
        <dbReference type="SAM" id="Phobius"/>
    </source>
</evidence>
<gene>
    <name evidence="2" type="ORF">JCR33_11750</name>
</gene>
<sequence length="154" mass="15850">MTDPTDGDAVRRPRPLVRPLVEFAIVGGASLFVIFYLIPNETMATANWGLSPRMVPTVSAALILGLAAINLVAGLLRPATVAAAQSLHGLPTVVALILASVVGVAVVDRAGLIVGGTVLSLLVSLSIGERHPLRLLGVGATSLALLYLVDWSGL</sequence>
<proteinExistence type="predicted"/>
<feature type="transmembrane region" description="Helical" evidence="1">
    <location>
        <begin position="20"/>
        <end position="38"/>
    </location>
</feature>
<protein>
    <recommendedName>
        <fullName evidence="4">Tripartite tricarboxylate transporter TctB family protein</fullName>
    </recommendedName>
</protein>
<reference evidence="2" key="1">
    <citation type="submission" date="2020-12" db="EMBL/GenBank/DDBJ databases">
        <title>Bacterial taxonomy.</title>
        <authorList>
            <person name="Pan X."/>
        </authorList>
    </citation>
    <scope>NUCLEOTIDE SEQUENCE</scope>
    <source>
        <strain evidence="2">B2012</strain>
    </source>
</reference>
<comment type="caution">
    <text evidence="2">The sequence shown here is derived from an EMBL/GenBank/DDBJ whole genome shotgun (WGS) entry which is preliminary data.</text>
</comment>
<organism evidence="2 3">
    <name type="scientific">Acuticoccus mangrovi</name>
    <dbReference type="NCBI Taxonomy" id="2796142"/>
    <lineage>
        <taxon>Bacteria</taxon>
        <taxon>Pseudomonadati</taxon>
        <taxon>Pseudomonadota</taxon>
        <taxon>Alphaproteobacteria</taxon>
        <taxon>Hyphomicrobiales</taxon>
        <taxon>Amorphaceae</taxon>
        <taxon>Acuticoccus</taxon>
    </lineage>
</organism>
<keyword evidence="1" id="KW-0812">Transmembrane</keyword>
<dbReference type="EMBL" id="JAEKJA010000008">
    <property type="protein sequence ID" value="MBJ3776369.1"/>
    <property type="molecule type" value="Genomic_DNA"/>
</dbReference>
<name>A0A934MLH2_9HYPH</name>